<dbReference type="SUPFAM" id="SSF47413">
    <property type="entry name" value="lambda repressor-like DNA-binding domains"/>
    <property type="match status" value="1"/>
</dbReference>
<dbReference type="AlphaFoldDB" id="A0A1I5EQS0"/>
<sequence>MDRRDRATLFRERLLAAMDLCGMSRSALARATHVDRSTIGQLLKPDLARLPNAQLAADAATALGVSTDWLLGLTDRPERPGDVLASSFALSPAERSAADAQILDWHKEAAGYKLRHVPATLPDMLKTEAMLKWEYASAFDHASALAIEAMQELFSWLRSGQSDYEIAMPQHELRALAAGSAYYAGLSREVRLEQLCFIARMCEELYPRLRLFLFDARQIYSAPVSIFGPKLAVVYIGEFYIAFRESARVSSLTSHFDRLVREASVDPRAVPGFIEELKKTMPET</sequence>
<dbReference type="InterPro" id="IPR001387">
    <property type="entry name" value="Cro/C1-type_HTH"/>
</dbReference>
<dbReference type="Pfam" id="PF01381">
    <property type="entry name" value="HTH_3"/>
    <property type="match status" value="1"/>
</dbReference>
<dbReference type="STRING" id="655353.SAMN04488056_103301"/>
<dbReference type="InterPro" id="IPR010982">
    <property type="entry name" value="Lambda_DNA-bd_dom_sf"/>
</dbReference>
<proteinExistence type="predicted"/>
<dbReference type="OrthoDB" id="8895516at2"/>
<dbReference type="Proteomes" id="UP000199236">
    <property type="component" value="Unassembled WGS sequence"/>
</dbReference>
<keyword evidence="3" id="KW-1185">Reference proteome</keyword>
<dbReference type="PROSITE" id="PS50943">
    <property type="entry name" value="HTH_CROC1"/>
    <property type="match status" value="1"/>
</dbReference>
<evidence type="ECO:0000313" key="2">
    <source>
        <dbReference type="EMBL" id="SFO13789.1"/>
    </source>
</evidence>
<protein>
    <submittedName>
        <fullName evidence="2">Helix-turn-helix</fullName>
    </submittedName>
</protein>
<feature type="domain" description="HTH cro/C1-type" evidence="1">
    <location>
        <begin position="14"/>
        <end position="70"/>
    </location>
</feature>
<dbReference type="RefSeq" id="WP_090071312.1">
    <property type="nucleotide sequence ID" value="NZ_FOVR01000003.1"/>
</dbReference>
<reference evidence="2 3" key="1">
    <citation type="submission" date="2016-10" db="EMBL/GenBank/DDBJ databases">
        <authorList>
            <person name="de Groot N.N."/>
        </authorList>
    </citation>
    <scope>NUCLEOTIDE SEQUENCE [LARGE SCALE GENOMIC DNA]</scope>
    <source>
        <strain evidence="2 3">CGMCC 1.9157</strain>
    </source>
</reference>
<gene>
    <name evidence="2" type="ORF">SAMN04488056_103301</name>
</gene>
<accession>A0A1I5EQS0</accession>
<dbReference type="CDD" id="cd00093">
    <property type="entry name" value="HTH_XRE"/>
    <property type="match status" value="1"/>
</dbReference>
<organism evidence="2 3">
    <name type="scientific">Cohaesibacter marisflavi</name>
    <dbReference type="NCBI Taxonomy" id="655353"/>
    <lineage>
        <taxon>Bacteria</taxon>
        <taxon>Pseudomonadati</taxon>
        <taxon>Pseudomonadota</taxon>
        <taxon>Alphaproteobacteria</taxon>
        <taxon>Hyphomicrobiales</taxon>
        <taxon>Cohaesibacteraceae</taxon>
    </lineage>
</organism>
<evidence type="ECO:0000313" key="3">
    <source>
        <dbReference type="Proteomes" id="UP000199236"/>
    </source>
</evidence>
<dbReference type="SMART" id="SM00530">
    <property type="entry name" value="HTH_XRE"/>
    <property type="match status" value="1"/>
</dbReference>
<dbReference type="GO" id="GO:0003677">
    <property type="term" value="F:DNA binding"/>
    <property type="evidence" value="ECO:0007669"/>
    <property type="project" value="InterPro"/>
</dbReference>
<dbReference type="Gene3D" id="1.10.260.40">
    <property type="entry name" value="lambda repressor-like DNA-binding domains"/>
    <property type="match status" value="1"/>
</dbReference>
<evidence type="ECO:0000259" key="1">
    <source>
        <dbReference type="PROSITE" id="PS50943"/>
    </source>
</evidence>
<dbReference type="EMBL" id="FOVR01000003">
    <property type="protein sequence ID" value="SFO13789.1"/>
    <property type="molecule type" value="Genomic_DNA"/>
</dbReference>
<name>A0A1I5EQS0_9HYPH</name>